<gene>
    <name evidence="1" type="ORF">X975_20875</name>
</gene>
<dbReference type="EMBL" id="KK118560">
    <property type="protein sequence ID" value="KFM73271.1"/>
    <property type="molecule type" value="Genomic_DNA"/>
</dbReference>
<sequence>PSPGENNDEESFILPLSYGAHPAIDCASSAIDINHDKQKGR</sequence>
<organism evidence="1 2">
    <name type="scientific">Stegodyphus mimosarum</name>
    <name type="common">African social velvet spider</name>
    <dbReference type="NCBI Taxonomy" id="407821"/>
    <lineage>
        <taxon>Eukaryota</taxon>
        <taxon>Metazoa</taxon>
        <taxon>Ecdysozoa</taxon>
        <taxon>Arthropoda</taxon>
        <taxon>Chelicerata</taxon>
        <taxon>Arachnida</taxon>
        <taxon>Araneae</taxon>
        <taxon>Araneomorphae</taxon>
        <taxon>Entelegynae</taxon>
        <taxon>Eresoidea</taxon>
        <taxon>Eresidae</taxon>
        <taxon>Stegodyphus</taxon>
    </lineage>
</organism>
<keyword evidence="2" id="KW-1185">Reference proteome</keyword>
<evidence type="ECO:0000313" key="1">
    <source>
        <dbReference type="EMBL" id="KFM73271.1"/>
    </source>
</evidence>
<feature type="non-terminal residue" evidence="1">
    <location>
        <position position="1"/>
    </location>
</feature>
<accession>A0A087U7D2</accession>
<protein>
    <submittedName>
        <fullName evidence="1">Uncharacterized protein</fullName>
    </submittedName>
</protein>
<name>A0A087U7D2_STEMI</name>
<dbReference type="AlphaFoldDB" id="A0A087U7D2"/>
<evidence type="ECO:0000313" key="2">
    <source>
        <dbReference type="Proteomes" id="UP000054359"/>
    </source>
</evidence>
<feature type="non-terminal residue" evidence="1">
    <location>
        <position position="41"/>
    </location>
</feature>
<proteinExistence type="predicted"/>
<dbReference type="Proteomes" id="UP000054359">
    <property type="component" value="Unassembled WGS sequence"/>
</dbReference>
<reference evidence="1 2" key="1">
    <citation type="submission" date="2013-11" db="EMBL/GenBank/DDBJ databases">
        <title>Genome sequencing of Stegodyphus mimosarum.</title>
        <authorList>
            <person name="Bechsgaard J."/>
        </authorList>
    </citation>
    <scope>NUCLEOTIDE SEQUENCE [LARGE SCALE GENOMIC DNA]</scope>
</reference>